<accession>H2XJK9</accession>
<sequence length="27" mass="3144">MGKAKHVLITTLEICIIQRKYDLITQN</sequence>
<protein>
    <submittedName>
        <fullName evidence="1">Uncharacterized protein</fullName>
    </submittedName>
</protein>
<organism evidence="1 2">
    <name type="scientific">Ciona intestinalis</name>
    <name type="common">Transparent sea squirt</name>
    <name type="synonym">Ascidia intestinalis</name>
    <dbReference type="NCBI Taxonomy" id="7719"/>
    <lineage>
        <taxon>Eukaryota</taxon>
        <taxon>Metazoa</taxon>
        <taxon>Chordata</taxon>
        <taxon>Tunicata</taxon>
        <taxon>Ascidiacea</taxon>
        <taxon>Phlebobranchia</taxon>
        <taxon>Cionidae</taxon>
        <taxon>Ciona</taxon>
    </lineage>
</organism>
<name>H2XJK9_CIOIN</name>
<dbReference type="InParanoid" id="H2XJK9"/>
<dbReference type="Proteomes" id="UP000008144">
    <property type="component" value="Unassembled WGS sequence"/>
</dbReference>
<reference evidence="1" key="2">
    <citation type="submission" date="2025-08" db="UniProtKB">
        <authorList>
            <consortium name="Ensembl"/>
        </authorList>
    </citation>
    <scope>IDENTIFICATION</scope>
</reference>
<evidence type="ECO:0000313" key="2">
    <source>
        <dbReference type="Proteomes" id="UP000008144"/>
    </source>
</evidence>
<reference evidence="2" key="1">
    <citation type="journal article" date="2002" name="Science">
        <title>The draft genome of Ciona intestinalis: insights into chordate and vertebrate origins.</title>
        <authorList>
            <person name="Dehal P."/>
            <person name="Satou Y."/>
            <person name="Campbell R.K."/>
            <person name="Chapman J."/>
            <person name="Degnan B."/>
            <person name="De Tomaso A."/>
            <person name="Davidson B."/>
            <person name="Di Gregorio A."/>
            <person name="Gelpke M."/>
            <person name="Goodstein D.M."/>
            <person name="Harafuji N."/>
            <person name="Hastings K.E."/>
            <person name="Ho I."/>
            <person name="Hotta K."/>
            <person name="Huang W."/>
            <person name="Kawashima T."/>
            <person name="Lemaire P."/>
            <person name="Martinez D."/>
            <person name="Meinertzhagen I.A."/>
            <person name="Necula S."/>
            <person name="Nonaka M."/>
            <person name="Putnam N."/>
            <person name="Rash S."/>
            <person name="Saiga H."/>
            <person name="Satake M."/>
            <person name="Terry A."/>
            <person name="Yamada L."/>
            <person name="Wang H.G."/>
            <person name="Awazu S."/>
            <person name="Azumi K."/>
            <person name="Boore J."/>
            <person name="Branno M."/>
            <person name="Chin-Bow S."/>
            <person name="DeSantis R."/>
            <person name="Doyle S."/>
            <person name="Francino P."/>
            <person name="Keys D.N."/>
            <person name="Haga S."/>
            <person name="Hayashi H."/>
            <person name="Hino K."/>
            <person name="Imai K.S."/>
            <person name="Inaba K."/>
            <person name="Kano S."/>
            <person name="Kobayashi K."/>
            <person name="Kobayashi M."/>
            <person name="Lee B.I."/>
            <person name="Makabe K.W."/>
            <person name="Manohar C."/>
            <person name="Matassi G."/>
            <person name="Medina M."/>
            <person name="Mochizuki Y."/>
            <person name="Mount S."/>
            <person name="Morishita T."/>
            <person name="Miura S."/>
            <person name="Nakayama A."/>
            <person name="Nishizaka S."/>
            <person name="Nomoto H."/>
            <person name="Ohta F."/>
            <person name="Oishi K."/>
            <person name="Rigoutsos I."/>
            <person name="Sano M."/>
            <person name="Sasaki A."/>
            <person name="Sasakura Y."/>
            <person name="Shoguchi E."/>
            <person name="Shin-i T."/>
            <person name="Spagnuolo A."/>
            <person name="Stainier D."/>
            <person name="Suzuki M.M."/>
            <person name="Tassy O."/>
            <person name="Takatori N."/>
            <person name="Tokuoka M."/>
            <person name="Yagi K."/>
            <person name="Yoshizaki F."/>
            <person name="Wada S."/>
            <person name="Zhang C."/>
            <person name="Hyatt P.D."/>
            <person name="Larimer F."/>
            <person name="Detter C."/>
            <person name="Doggett N."/>
            <person name="Glavina T."/>
            <person name="Hawkins T."/>
            <person name="Richardson P."/>
            <person name="Lucas S."/>
            <person name="Kohara Y."/>
            <person name="Levine M."/>
            <person name="Satoh N."/>
            <person name="Rokhsar D.S."/>
        </authorList>
    </citation>
    <scope>NUCLEOTIDE SEQUENCE [LARGE SCALE GENOMIC DNA]</scope>
</reference>
<dbReference type="Ensembl" id="ENSCINT00000034107.1">
    <property type="protein sequence ID" value="ENSCINP00000029841.1"/>
    <property type="gene ID" value="ENSCING00000024549.1"/>
</dbReference>
<evidence type="ECO:0000313" key="1">
    <source>
        <dbReference type="Ensembl" id="ENSCINP00000029841.1"/>
    </source>
</evidence>
<proteinExistence type="predicted"/>
<reference evidence="1" key="3">
    <citation type="submission" date="2025-09" db="UniProtKB">
        <authorList>
            <consortium name="Ensembl"/>
        </authorList>
    </citation>
    <scope>IDENTIFICATION</scope>
</reference>
<keyword evidence="2" id="KW-1185">Reference proteome</keyword>
<dbReference type="HOGENOM" id="CLU_3415167_0_0_1"/>
<dbReference type="AlphaFoldDB" id="H2XJK9"/>